<dbReference type="EMBL" id="JBICCN010000024">
    <property type="protein sequence ID" value="KAL3102497.1"/>
    <property type="molecule type" value="Genomic_DNA"/>
</dbReference>
<keyword evidence="3" id="KW-1185">Reference proteome</keyword>
<accession>A0ABD2KHU7</accession>
<feature type="chain" id="PRO_5044757799" evidence="1">
    <location>
        <begin position="26"/>
        <end position="547"/>
    </location>
</feature>
<protein>
    <submittedName>
        <fullName evidence="2">Uncharacterized protein</fullName>
    </submittedName>
</protein>
<comment type="caution">
    <text evidence="2">The sequence shown here is derived from an EMBL/GenBank/DDBJ whole genome shotgun (WGS) entry which is preliminary data.</text>
</comment>
<evidence type="ECO:0000313" key="3">
    <source>
        <dbReference type="Proteomes" id="UP001620645"/>
    </source>
</evidence>
<gene>
    <name evidence="2" type="ORF">niasHS_001239</name>
</gene>
<reference evidence="2 3" key="1">
    <citation type="submission" date="2024-10" db="EMBL/GenBank/DDBJ databases">
        <authorList>
            <person name="Kim D."/>
        </authorList>
    </citation>
    <scope>NUCLEOTIDE SEQUENCE [LARGE SCALE GENOMIC DNA]</scope>
    <source>
        <strain evidence="2">Taebaek</strain>
    </source>
</reference>
<evidence type="ECO:0000256" key="1">
    <source>
        <dbReference type="SAM" id="SignalP"/>
    </source>
</evidence>
<dbReference type="AlphaFoldDB" id="A0ABD2KHU7"/>
<organism evidence="2 3">
    <name type="scientific">Heterodera schachtii</name>
    <name type="common">Sugarbeet cyst nematode worm</name>
    <name type="synonym">Tylenchus schachtii</name>
    <dbReference type="NCBI Taxonomy" id="97005"/>
    <lineage>
        <taxon>Eukaryota</taxon>
        <taxon>Metazoa</taxon>
        <taxon>Ecdysozoa</taxon>
        <taxon>Nematoda</taxon>
        <taxon>Chromadorea</taxon>
        <taxon>Rhabditida</taxon>
        <taxon>Tylenchina</taxon>
        <taxon>Tylenchomorpha</taxon>
        <taxon>Tylenchoidea</taxon>
        <taxon>Heteroderidae</taxon>
        <taxon>Heteroderinae</taxon>
        <taxon>Heterodera</taxon>
    </lineage>
</organism>
<feature type="signal peptide" evidence="1">
    <location>
        <begin position="1"/>
        <end position="25"/>
    </location>
</feature>
<dbReference type="Proteomes" id="UP001620645">
    <property type="component" value="Unassembled WGS sequence"/>
</dbReference>
<keyword evidence="1" id="KW-0732">Signal</keyword>
<proteinExistence type="predicted"/>
<evidence type="ECO:0000313" key="2">
    <source>
        <dbReference type="EMBL" id="KAL3102497.1"/>
    </source>
</evidence>
<sequence>MRFRLCKIVNLIVFVAFAFFWQSFAIDTEDVHKLASEVSSLTSATWDIATKLKHISKHAATFVRVATPIGSLIAAGAEVVFPPESEEFRAIKELQKFVTSKFAALSRHVQAHTNEIKYFLVSDDYSRSVSHALNGIERFHSKMIDPYANRSSSRAQFIERCNDRNSPHDVLIYLKERLYDNCPLPSNDEAENYAEVFDLFSQLEKNDRKNLTSAWFGYGLVKQSLLAKSSFGIVRQKLEKIVFSAKRTQNIQESLRTLHEQLFQFTDGCWLKTIFEGNEWKRDQLFHFAEVVRLDLIKASIFAANCANISNQGKPKETEEELQAIEMLLSEIANHVAIWMEEKLKTSWPTISGKFASAATGNEPIQESSAKYTSIAWKVKHVLDHMGPENFFHNVLLFPNWDDSRQFAKNCPQHFCLTIMNVNEVNVVAVRYGDTQFEKADKAFNWFDKRKKDEMVAIIEDWYDESSNQPLSSLMDRLKDNLEGLADPDLYGNIVLLRNWMFFNASATVTAGYTLTNIRGVPTQQGLVSAFDPFLFNAEHYHLHMFI</sequence>
<name>A0ABD2KHU7_HETSC</name>